<name>A0ABY4QV46_9ACTN</name>
<dbReference type="PIRSF" id="PIRSF036625">
    <property type="entry name" value="GAF_ANTAR"/>
    <property type="match status" value="1"/>
</dbReference>
<organism evidence="6 7">
    <name type="scientific">Jatrophihabitans telluris</name>
    <dbReference type="NCBI Taxonomy" id="2038343"/>
    <lineage>
        <taxon>Bacteria</taxon>
        <taxon>Bacillati</taxon>
        <taxon>Actinomycetota</taxon>
        <taxon>Actinomycetes</taxon>
        <taxon>Jatrophihabitantales</taxon>
        <taxon>Jatrophihabitantaceae</taxon>
        <taxon>Jatrophihabitans</taxon>
    </lineage>
</organism>
<dbReference type="PROSITE" id="PS50921">
    <property type="entry name" value="ANTAR"/>
    <property type="match status" value="1"/>
</dbReference>
<dbReference type="SUPFAM" id="SSF55781">
    <property type="entry name" value="GAF domain-like"/>
    <property type="match status" value="1"/>
</dbReference>
<dbReference type="SMART" id="SM01012">
    <property type="entry name" value="ANTAR"/>
    <property type="match status" value="1"/>
</dbReference>
<keyword evidence="2" id="KW-0418">Kinase</keyword>
<keyword evidence="4" id="KW-0804">Transcription</keyword>
<dbReference type="InterPro" id="IPR036388">
    <property type="entry name" value="WH-like_DNA-bd_sf"/>
</dbReference>
<evidence type="ECO:0000313" key="6">
    <source>
        <dbReference type="EMBL" id="UQX87340.1"/>
    </source>
</evidence>
<dbReference type="InterPro" id="IPR005561">
    <property type="entry name" value="ANTAR"/>
</dbReference>
<evidence type="ECO:0000256" key="2">
    <source>
        <dbReference type="ARBA" id="ARBA00022777"/>
    </source>
</evidence>
<dbReference type="InterPro" id="IPR029016">
    <property type="entry name" value="GAF-like_dom_sf"/>
</dbReference>
<dbReference type="Gene3D" id="3.30.450.40">
    <property type="match status" value="1"/>
</dbReference>
<proteinExistence type="predicted"/>
<dbReference type="InterPro" id="IPR012074">
    <property type="entry name" value="GAF_ANTAR"/>
</dbReference>
<dbReference type="Gene3D" id="1.10.10.10">
    <property type="entry name" value="Winged helix-like DNA-binding domain superfamily/Winged helix DNA-binding domain"/>
    <property type="match status" value="1"/>
</dbReference>
<evidence type="ECO:0000259" key="5">
    <source>
        <dbReference type="PROSITE" id="PS50921"/>
    </source>
</evidence>
<dbReference type="InterPro" id="IPR011006">
    <property type="entry name" value="CheY-like_superfamily"/>
</dbReference>
<feature type="domain" description="ANTAR" evidence="5">
    <location>
        <begin position="165"/>
        <end position="226"/>
    </location>
</feature>
<evidence type="ECO:0000256" key="3">
    <source>
        <dbReference type="ARBA" id="ARBA00023015"/>
    </source>
</evidence>
<dbReference type="Proteomes" id="UP001056336">
    <property type="component" value="Chromosome"/>
</dbReference>
<dbReference type="RefSeq" id="WP_249769839.1">
    <property type="nucleotide sequence ID" value="NZ_CP097332.1"/>
</dbReference>
<keyword evidence="3" id="KW-0805">Transcription regulation</keyword>
<dbReference type="Pfam" id="PF13185">
    <property type="entry name" value="GAF_2"/>
    <property type="match status" value="1"/>
</dbReference>
<dbReference type="EMBL" id="CP097332">
    <property type="protein sequence ID" value="UQX87340.1"/>
    <property type="molecule type" value="Genomic_DNA"/>
</dbReference>
<keyword evidence="7" id="KW-1185">Reference proteome</keyword>
<dbReference type="Pfam" id="PF03861">
    <property type="entry name" value="ANTAR"/>
    <property type="match status" value="1"/>
</dbReference>
<dbReference type="InterPro" id="IPR003018">
    <property type="entry name" value="GAF"/>
</dbReference>
<sequence>MSTDSAEIVELSREFGELGRELRGPGDNTAALTRMVELAVKHIAPVSFASITMLRGNTGFTLASSDPTASRADALQYELGEGPCLESAEDDTNILLFDVASERRWPRFTQALTEQTPIRSVLAFQLVAQESAALNLFAEQPAAFGEDDIDMGTIFAAHTTGLVALHEVQDKNTNLQTALDTNREIGAAVGILMAYRRTSRDEAFTMLRTASQNLHRKLRDVAADVVETGALPGE</sequence>
<accession>A0ABY4QV46</accession>
<evidence type="ECO:0000256" key="1">
    <source>
        <dbReference type="ARBA" id="ARBA00022679"/>
    </source>
</evidence>
<dbReference type="SUPFAM" id="SSF52172">
    <property type="entry name" value="CheY-like"/>
    <property type="match status" value="1"/>
</dbReference>
<keyword evidence="1" id="KW-0808">Transferase</keyword>
<reference evidence="6" key="1">
    <citation type="journal article" date="2018" name="Int. J. Syst. Evol. Microbiol.">
        <title>Jatrophihabitans telluris sp. nov., isolated from sediment soil of lava forest wetlands and the emended description of the genus Jatrophihabitans.</title>
        <authorList>
            <person name="Lee K.C."/>
            <person name="Suh M.K."/>
            <person name="Eom M.K."/>
            <person name="Kim K.K."/>
            <person name="Kim J.S."/>
            <person name="Kim D.S."/>
            <person name="Ko S.H."/>
            <person name="Shin Y.K."/>
            <person name="Lee J.S."/>
        </authorList>
    </citation>
    <scope>NUCLEOTIDE SEQUENCE</scope>
    <source>
        <strain evidence="6">N237</strain>
    </source>
</reference>
<evidence type="ECO:0000256" key="4">
    <source>
        <dbReference type="ARBA" id="ARBA00023163"/>
    </source>
</evidence>
<protein>
    <submittedName>
        <fullName evidence="6">GAF and ANTAR domain-containing protein</fullName>
    </submittedName>
</protein>
<reference evidence="6" key="2">
    <citation type="submission" date="2022-05" db="EMBL/GenBank/DDBJ databases">
        <authorList>
            <person name="Kim J.-S."/>
            <person name="Lee K."/>
            <person name="Suh M."/>
            <person name="Eom M."/>
            <person name="Kim J.-S."/>
            <person name="Kim D.-S."/>
            <person name="Ko S.-H."/>
            <person name="Shin Y."/>
            <person name="Lee J.-S."/>
        </authorList>
    </citation>
    <scope>NUCLEOTIDE SEQUENCE</scope>
    <source>
        <strain evidence="6">N237</strain>
    </source>
</reference>
<evidence type="ECO:0000313" key="7">
    <source>
        <dbReference type="Proteomes" id="UP001056336"/>
    </source>
</evidence>
<gene>
    <name evidence="6" type="ORF">M6D93_13660</name>
</gene>